<organism evidence="2">
    <name type="scientific">Salinispirillum sp. LH 10-3-1</name>
    <dbReference type="NCBI Taxonomy" id="2952525"/>
    <lineage>
        <taxon>Bacteria</taxon>
        <taxon>Pseudomonadati</taxon>
        <taxon>Pseudomonadota</taxon>
        <taxon>Gammaproteobacteria</taxon>
        <taxon>Oceanospirillales</taxon>
        <taxon>Saccharospirillaceae</taxon>
        <taxon>Salinispirillum</taxon>
    </lineage>
</organism>
<name>A0AB38YJG0_9GAMM</name>
<dbReference type="CDD" id="cd07043">
    <property type="entry name" value="STAS_anti-anti-sigma_factors"/>
    <property type="match status" value="1"/>
</dbReference>
<evidence type="ECO:0000259" key="1">
    <source>
        <dbReference type="PROSITE" id="PS50801"/>
    </source>
</evidence>
<dbReference type="PANTHER" id="PTHR33495:SF2">
    <property type="entry name" value="ANTI-SIGMA FACTOR ANTAGONIST TM_1081-RELATED"/>
    <property type="match status" value="1"/>
</dbReference>
<dbReference type="Gene3D" id="3.30.750.24">
    <property type="entry name" value="STAS domain"/>
    <property type="match status" value="1"/>
</dbReference>
<dbReference type="SUPFAM" id="SSF52091">
    <property type="entry name" value="SpoIIaa-like"/>
    <property type="match status" value="1"/>
</dbReference>
<dbReference type="PANTHER" id="PTHR33495">
    <property type="entry name" value="ANTI-SIGMA FACTOR ANTAGONIST TM_1081-RELATED-RELATED"/>
    <property type="match status" value="1"/>
</dbReference>
<proteinExistence type="predicted"/>
<evidence type="ECO:0000313" key="2">
    <source>
        <dbReference type="EMBL" id="WLD59382.1"/>
    </source>
</evidence>
<dbReference type="Pfam" id="PF01740">
    <property type="entry name" value="STAS"/>
    <property type="match status" value="1"/>
</dbReference>
<dbReference type="RefSeq" id="WP_304996675.1">
    <property type="nucleotide sequence ID" value="NZ_CP101717.1"/>
</dbReference>
<gene>
    <name evidence="2" type="ORF">NFC81_06290</name>
</gene>
<dbReference type="InterPro" id="IPR002645">
    <property type="entry name" value="STAS_dom"/>
</dbReference>
<sequence>MNGESIMPQEHILFAQHNDTCFFKLRGELRHTNATAMDDLIDRLFRQGQLHCAQVVIDLNEATFMDSTHIGLLASIARHCKAQDLPAPTLFSTHLEINDQLVSLRLDEVFELITQPTDQAVDFSAVTSSEHSEDKKARMILRAHEALVELNDANRTAFEPVVELLRAQLKNTTP</sequence>
<dbReference type="AlphaFoldDB" id="A0AB38YJG0"/>
<accession>A0AB38YJG0</accession>
<dbReference type="PROSITE" id="PS50801">
    <property type="entry name" value="STAS"/>
    <property type="match status" value="1"/>
</dbReference>
<dbReference type="InterPro" id="IPR036513">
    <property type="entry name" value="STAS_dom_sf"/>
</dbReference>
<feature type="domain" description="STAS" evidence="1">
    <location>
        <begin position="10"/>
        <end position="83"/>
    </location>
</feature>
<reference evidence="2" key="1">
    <citation type="submission" date="2022-07" db="EMBL/GenBank/DDBJ databases">
        <title>Complete genome sequence of Salinispirillum sp. LH10-3-1 capable of multiple carbohydrate inversion isolated from a soda lake.</title>
        <authorList>
            <person name="Liu J."/>
            <person name="Zhai Y."/>
            <person name="Zhang H."/>
            <person name="Yang H."/>
            <person name="Qu J."/>
            <person name="Li J."/>
        </authorList>
    </citation>
    <scope>NUCLEOTIDE SEQUENCE</scope>
    <source>
        <strain evidence="2">LH 10-3-1</strain>
    </source>
</reference>
<protein>
    <submittedName>
        <fullName evidence="2">STAS domain-containing protein</fullName>
    </submittedName>
</protein>
<dbReference type="GO" id="GO:0043856">
    <property type="term" value="F:anti-sigma factor antagonist activity"/>
    <property type="evidence" value="ECO:0007669"/>
    <property type="project" value="TreeGrafter"/>
</dbReference>
<dbReference type="EMBL" id="CP101717">
    <property type="protein sequence ID" value="WLD59382.1"/>
    <property type="molecule type" value="Genomic_DNA"/>
</dbReference>